<evidence type="ECO:0000313" key="5">
    <source>
        <dbReference type="Proteomes" id="UP001610335"/>
    </source>
</evidence>
<dbReference type="InterPro" id="IPR036941">
    <property type="entry name" value="Rcpt_L-dom_sf"/>
</dbReference>
<proteinExistence type="predicted"/>
<evidence type="ECO:0000256" key="3">
    <source>
        <dbReference type="SAM" id="SignalP"/>
    </source>
</evidence>
<dbReference type="Gene3D" id="3.80.20.20">
    <property type="entry name" value="Receptor L-domain"/>
    <property type="match status" value="1"/>
</dbReference>
<sequence length="421" mass="45564">MPSLSACLTLAIGLLPATMAQICTPEFGTQGYAYDVSSPSVLDQIVAEGCTTINGSIVITSNFTGPFYLPNVRNITDGLRWRYDTRIGPVVPTPTSIDLPDLEFIGDDLAIYSLPTLANVSMPNLKTAVHGFNMYFVRDVNLRSLETVGYLYILGNLSSLRLDSLRYVSDKLWICNKDECDQEKSPVSAFDFSLPSLETVGTVDLEGSLSSLEVSNLRNVSEFSLVSGGGPALNLDFPRLTVVSGAQLDGDIASLSMPGVKNMTGILNVRTYVPLDINLPFQEAEGIILYGNISSVQFPNLTSIPQDLFSVDSTLPVDCDALEKTLSQATNMTITHIRCSSSKESHSGLSVGAKAAIGVVVGVVGLVIIAGILFLLKRRRRREHLKMESSVHLNDSLPPTYNEVRNDPARLPEYSPPALGR</sequence>
<protein>
    <submittedName>
        <fullName evidence="4">Uncharacterized protein</fullName>
    </submittedName>
</protein>
<keyword evidence="5" id="KW-1185">Reference proteome</keyword>
<feature type="region of interest" description="Disordered" evidence="1">
    <location>
        <begin position="387"/>
        <end position="421"/>
    </location>
</feature>
<feature type="signal peptide" evidence="3">
    <location>
        <begin position="1"/>
        <end position="20"/>
    </location>
</feature>
<keyword evidence="2" id="KW-1133">Transmembrane helix</keyword>
<name>A0ABR4IV98_9EURO</name>
<comment type="caution">
    <text evidence="4">The sequence shown here is derived from an EMBL/GenBank/DDBJ whole genome shotgun (WGS) entry which is preliminary data.</text>
</comment>
<keyword evidence="2" id="KW-0472">Membrane</keyword>
<dbReference type="SUPFAM" id="SSF52058">
    <property type="entry name" value="L domain-like"/>
    <property type="match status" value="1"/>
</dbReference>
<feature type="chain" id="PRO_5047168991" evidence="3">
    <location>
        <begin position="21"/>
        <end position="421"/>
    </location>
</feature>
<gene>
    <name evidence="4" type="ORF">BDW59DRAFT_140251</name>
</gene>
<evidence type="ECO:0000313" key="4">
    <source>
        <dbReference type="EMBL" id="KAL2831512.1"/>
    </source>
</evidence>
<keyword evidence="3" id="KW-0732">Signal</keyword>
<reference evidence="4 5" key="1">
    <citation type="submission" date="2024-07" db="EMBL/GenBank/DDBJ databases">
        <title>Section-level genome sequencing and comparative genomics of Aspergillus sections Usti and Cavernicolus.</title>
        <authorList>
            <consortium name="Lawrence Berkeley National Laboratory"/>
            <person name="Nybo J.L."/>
            <person name="Vesth T.C."/>
            <person name="Theobald S."/>
            <person name="Frisvad J.C."/>
            <person name="Larsen T.O."/>
            <person name="Kjaerboelling I."/>
            <person name="Rothschild-Mancinelli K."/>
            <person name="Lyhne E.K."/>
            <person name="Kogle M.E."/>
            <person name="Barry K."/>
            <person name="Clum A."/>
            <person name="Na H."/>
            <person name="Ledsgaard L."/>
            <person name="Lin J."/>
            <person name="Lipzen A."/>
            <person name="Kuo A."/>
            <person name="Riley R."/>
            <person name="Mondo S."/>
            <person name="LaButti K."/>
            <person name="Haridas S."/>
            <person name="Pangalinan J."/>
            <person name="Salamov A.A."/>
            <person name="Simmons B.A."/>
            <person name="Magnuson J.K."/>
            <person name="Chen J."/>
            <person name="Drula E."/>
            <person name="Henrissat B."/>
            <person name="Wiebenga A."/>
            <person name="Lubbers R.J."/>
            <person name="Gomes A.C."/>
            <person name="Makela M.R."/>
            <person name="Stajich J."/>
            <person name="Grigoriev I.V."/>
            <person name="Mortensen U.H."/>
            <person name="De vries R.P."/>
            <person name="Baker S.E."/>
            <person name="Andersen M.R."/>
        </authorList>
    </citation>
    <scope>NUCLEOTIDE SEQUENCE [LARGE SCALE GENOMIC DNA]</scope>
    <source>
        <strain evidence="4 5">CBS 600.67</strain>
    </source>
</reference>
<evidence type="ECO:0000256" key="1">
    <source>
        <dbReference type="SAM" id="MobiDB-lite"/>
    </source>
</evidence>
<dbReference type="EMBL" id="JBFXLS010000009">
    <property type="protein sequence ID" value="KAL2831512.1"/>
    <property type="molecule type" value="Genomic_DNA"/>
</dbReference>
<organism evidence="4 5">
    <name type="scientific">Aspergillus cavernicola</name>
    <dbReference type="NCBI Taxonomy" id="176166"/>
    <lineage>
        <taxon>Eukaryota</taxon>
        <taxon>Fungi</taxon>
        <taxon>Dikarya</taxon>
        <taxon>Ascomycota</taxon>
        <taxon>Pezizomycotina</taxon>
        <taxon>Eurotiomycetes</taxon>
        <taxon>Eurotiomycetidae</taxon>
        <taxon>Eurotiales</taxon>
        <taxon>Aspergillaceae</taxon>
        <taxon>Aspergillus</taxon>
        <taxon>Aspergillus subgen. Nidulantes</taxon>
    </lineage>
</organism>
<dbReference type="Proteomes" id="UP001610335">
    <property type="component" value="Unassembled WGS sequence"/>
</dbReference>
<keyword evidence="2" id="KW-0812">Transmembrane</keyword>
<feature type="transmembrane region" description="Helical" evidence="2">
    <location>
        <begin position="355"/>
        <end position="376"/>
    </location>
</feature>
<accession>A0ABR4IV98</accession>
<evidence type="ECO:0000256" key="2">
    <source>
        <dbReference type="SAM" id="Phobius"/>
    </source>
</evidence>
<dbReference type="Gene3D" id="1.20.5.510">
    <property type="entry name" value="Single helix bin"/>
    <property type="match status" value="1"/>
</dbReference>